<keyword evidence="1" id="KW-1133">Transmembrane helix</keyword>
<evidence type="ECO:0000256" key="1">
    <source>
        <dbReference type="SAM" id="Phobius"/>
    </source>
</evidence>
<feature type="transmembrane region" description="Helical" evidence="1">
    <location>
        <begin position="77"/>
        <end position="95"/>
    </location>
</feature>
<sequence>MKSLLHMLQLCLFVIILLVIQFCVSYIFPFPLSAVHVPTSIVVVYLMVKEQRRIVWYMFSFLFLLEILVPSNFYGSMLIPGVLSTFLVYWFHRFFFTNQSLYTGMILGASMLVCYRFFALVYDLFFSIGIKNTDPQYPAFSFSLFGIEVLATELVILLLLFVLLKRKA</sequence>
<dbReference type="EMBL" id="LCRD01000060">
    <property type="protein sequence ID" value="KKW28839.1"/>
    <property type="molecule type" value="Genomic_DNA"/>
</dbReference>
<comment type="caution">
    <text evidence="2">The sequence shown here is derived from an EMBL/GenBank/DDBJ whole genome shotgun (WGS) entry which is preliminary data.</text>
</comment>
<reference evidence="2 3" key="1">
    <citation type="journal article" date="2015" name="Nature">
        <title>rRNA introns, odd ribosomes, and small enigmatic genomes across a large radiation of phyla.</title>
        <authorList>
            <person name="Brown C.T."/>
            <person name="Hug L.A."/>
            <person name="Thomas B.C."/>
            <person name="Sharon I."/>
            <person name="Castelle C.J."/>
            <person name="Singh A."/>
            <person name="Wilkins M.J."/>
            <person name="Williams K.H."/>
            <person name="Banfield J.F."/>
        </authorList>
    </citation>
    <scope>NUCLEOTIDE SEQUENCE [LARGE SCALE GENOMIC DNA]</scope>
</reference>
<evidence type="ECO:0000313" key="3">
    <source>
        <dbReference type="Proteomes" id="UP000034846"/>
    </source>
</evidence>
<evidence type="ECO:0008006" key="4">
    <source>
        <dbReference type="Google" id="ProtNLM"/>
    </source>
</evidence>
<gene>
    <name evidence="2" type="ORF">UY72_C0060G0008</name>
</gene>
<keyword evidence="1" id="KW-0812">Transmembrane</keyword>
<feature type="transmembrane region" description="Helical" evidence="1">
    <location>
        <begin position="102"/>
        <end position="122"/>
    </location>
</feature>
<feature type="transmembrane region" description="Helical" evidence="1">
    <location>
        <begin position="55"/>
        <end position="71"/>
    </location>
</feature>
<protein>
    <recommendedName>
        <fullName evidence="4">Rod shape-determining protein MreD</fullName>
    </recommendedName>
</protein>
<feature type="transmembrane region" description="Helical" evidence="1">
    <location>
        <begin position="7"/>
        <end position="27"/>
    </location>
</feature>
<organism evidence="2 3">
    <name type="scientific">Candidatus Uhrbacteria bacterium GW2011_GWD2_52_7</name>
    <dbReference type="NCBI Taxonomy" id="1618989"/>
    <lineage>
        <taxon>Bacteria</taxon>
        <taxon>Candidatus Uhriibacteriota</taxon>
    </lineage>
</organism>
<evidence type="ECO:0000313" key="2">
    <source>
        <dbReference type="EMBL" id="KKW28839.1"/>
    </source>
</evidence>
<keyword evidence="1" id="KW-0472">Membrane</keyword>
<feature type="transmembrane region" description="Helical" evidence="1">
    <location>
        <begin position="142"/>
        <end position="164"/>
    </location>
</feature>
<dbReference type="Proteomes" id="UP000034846">
    <property type="component" value="Unassembled WGS sequence"/>
</dbReference>
<proteinExistence type="predicted"/>
<name>A0A0G2A920_9BACT</name>
<dbReference type="AlphaFoldDB" id="A0A0G2A920"/>
<accession>A0A0G2A920</accession>